<dbReference type="STRING" id="1499967.U27_01087"/>
<dbReference type="eggNOG" id="COG3706">
    <property type="taxonomic scope" value="Bacteria"/>
</dbReference>
<evidence type="ECO:0000256" key="2">
    <source>
        <dbReference type="ARBA" id="ARBA00012438"/>
    </source>
</evidence>
<evidence type="ECO:0000256" key="10">
    <source>
        <dbReference type="SAM" id="MobiDB-lite"/>
    </source>
</evidence>
<dbReference type="InterPro" id="IPR050595">
    <property type="entry name" value="Bact_response_regulator"/>
</dbReference>
<sequence>MGETQEQLTKILVVDDYAENVELVQELLTTNGYQVTTAYSGEEALEKIHREIPDLILLDIMMPKMDGYEVCEELRKDEETKDIPIIFVTAKTEVKDWTHAIFNIGVNSYITKPINPKKLLEKVKSVLRMKQSRDELRKTREKLSKTIGDSAEE</sequence>
<feature type="domain" description="Response regulatory" evidence="11">
    <location>
        <begin position="10"/>
        <end position="127"/>
    </location>
</feature>
<evidence type="ECO:0000313" key="13">
    <source>
        <dbReference type="Proteomes" id="UP000030661"/>
    </source>
</evidence>
<evidence type="ECO:0000256" key="6">
    <source>
        <dbReference type="ARBA" id="ARBA00022777"/>
    </source>
</evidence>
<dbReference type="PANTHER" id="PTHR44591">
    <property type="entry name" value="STRESS RESPONSE REGULATOR PROTEIN 1"/>
    <property type="match status" value="1"/>
</dbReference>
<evidence type="ECO:0000256" key="3">
    <source>
        <dbReference type="ARBA" id="ARBA00022553"/>
    </source>
</evidence>
<dbReference type="EC" id="2.7.13.3" evidence="2"/>
<dbReference type="PROSITE" id="PS50110">
    <property type="entry name" value="RESPONSE_REGULATORY"/>
    <property type="match status" value="1"/>
</dbReference>
<keyword evidence="8" id="KW-0902">Two-component regulatory system</keyword>
<evidence type="ECO:0000256" key="5">
    <source>
        <dbReference type="ARBA" id="ARBA00022741"/>
    </source>
</evidence>
<dbReference type="Gene3D" id="3.40.50.2300">
    <property type="match status" value="1"/>
</dbReference>
<keyword evidence="4" id="KW-0808">Transferase</keyword>
<keyword evidence="13" id="KW-1185">Reference proteome</keyword>
<dbReference type="GO" id="GO:0004673">
    <property type="term" value="F:protein histidine kinase activity"/>
    <property type="evidence" value="ECO:0007669"/>
    <property type="project" value="UniProtKB-EC"/>
</dbReference>
<feature type="modified residue" description="4-aspartylphosphate" evidence="9">
    <location>
        <position position="59"/>
    </location>
</feature>
<dbReference type="GO" id="GO:0005524">
    <property type="term" value="F:ATP binding"/>
    <property type="evidence" value="ECO:0007669"/>
    <property type="project" value="UniProtKB-KW"/>
</dbReference>
<dbReference type="GO" id="GO:0000160">
    <property type="term" value="P:phosphorelay signal transduction system"/>
    <property type="evidence" value="ECO:0007669"/>
    <property type="project" value="UniProtKB-KW"/>
</dbReference>
<dbReference type="InterPro" id="IPR011006">
    <property type="entry name" value="CheY-like_superfamily"/>
</dbReference>
<evidence type="ECO:0000256" key="8">
    <source>
        <dbReference type="ARBA" id="ARBA00023012"/>
    </source>
</evidence>
<accession>A0A081C9D3</accession>
<gene>
    <name evidence="12" type="ORF">U27_01087</name>
</gene>
<evidence type="ECO:0000256" key="9">
    <source>
        <dbReference type="PROSITE-ProRule" id="PRU00169"/>
    </source>
</evidence>
<evidence type="ECO:0000256" key="7">
    <source>
        <dbReference type="ARBA" id="ARBA00022840"/>
    </source>
</evidence>
<dbReference type="HOGENOM" id="CLU_000445_69_17_0"/>
<keyword evidence="3 9" id="KW-0597">Phosphoprotein</keyword>
<keyword evidence="7" id="KW-0067">ATP-binding</keyword>
<protein>
    <recommendedName>
        <fullName evidence="2">histidine kinase</fullName>
        <ecNumber evidence="2">2.7.13.3</ecNumber>
    </recommendedName>
</protein>
<keyword evidence="6" id="KW-0418">Kinase</keyword>
<dbReference type="AlphaFoldDB" id="A0A081C9D3"/>
<evidence type="ECO:0000259" key="11">
    <source>
        <dbReference type="PROSITE" id="PS50110"/>
    </source>
</evidence>
<dbReference type="PANTHER" id="PTHR44591:SF3">
    <property type="entry name" value="RESPONSE REGULATORY DOMAIN-CONTAINING PROTEIN"/>
    <property type="match status" value="1"/>
</dbReference>
<name>A0A081C9D3_VECG1</name>
<dbReference type="Proteomes" id="UP000030661">
    <property type="component" value="Unassembled WGS sequence"/>
</dbReference>
<dbReference type="SMART" id="SM00448">
    <property type="entry name" value="REC"/>
    <property type="match status" value="1"/>
</dbReference>
<dbReference type="FunFam" id="3.40.50.2300:FF:000121">
    <property type="entry name" value="Sensor histidine kinase RcsC"/>
    <property type="match status" value="1"/>
</dbReference>
<reference evidence="12" key="1">
    <citation type="journal article" date="2015" name="PeerJ">
        <title>First genomic representation of candidate bacterial phylum KSB3 points to enhanced environmental sensing as a trigger of wastewater bulking.</title>
        <authorList>
            <person name="Sekiguchi Y."/>
            <person name="Ohashi A."/>
            <person name="Parks D.H."/>
            <person name="Yamauchi T."/>
            <person name="Tyson G.W."/>
            <person name="Hugenholtz P."/>
        </authorList>
    </citation>
    <scope>NUCLEOTIDE SEQUENCE [LARGE SCALE GENOMIC DNA]</scope>
</reference>
<comment type="catalytic activity">
    <reaction evidence="1">
        <text>ATP + protein L-histidine = ADP + protein N-phospho-L-histidine.</text>
        <dbReference type="EC" id="2.7.13.3"/>
    </reaction>
</comment>
<dbReference type="EMBL" id="DF820477">
    <property type="protein sequence ID" value="GAK61188.1"/>
    <property type="molecule type" value="Genomic_DNA"/>
</dbReference>
<proteinExistence type="predicted"/>
<organism evidence="12">
    <name type="scientific">Vecturithrix granuli</name>
    <dbReference type="NCBI Taxonomy" id="1499967"/>
    <lineage>
        <taxon>Bacteria</taxon>
        <taxon>Candidatus Moduliflexota</taxon>
        <taxon>Candidatus Vecturitrichia</taxon>
        <taxon>Candidatus Vecturitrichales</taxon>
        <taxon>Candidatus Vecturitrichaceae</taxon>
        <taxon>Candidatus Vecturithrix</taxon>
    </lineage>
</organism>
<keyword evidence="5" id="KW-0547">Nucleotide-binding</keyword>
<dbReference type="Pfam" id="PF00072">
    <property type="entry name" value="Response_reg"/>
    <property type="match status" value="1"/>
</dbReference>
<evidence type="ECO:0000256" key="4">
    <source>
        <dbReference type="ARBA" id="ARBA00022679"/>
    </source>
</evidence>
<dbReference type="SUPFAM" id="SSF52172">
    <property type="entry name" value="CheY-like"/>
    <property type="match status" value="1"/>
</dbReference>
<feature type="region of interest" description="Disordered" evidence="10">
    <location>
        <begin position="133"/>
        <end position="153"/>
    </location>
</feature>
<dbReference type="InterPro" id="IPR001789">
    <property type="entry name" value="Sig_transdc_resp-reg_receiver"/>
</dbReference>
<evidence type="ECO:0000313" key="12">
    <source>
        <dbReference type="EMBL" id="GAK61188.1"/>
    </source>
</evidence>
<feature type="compositionally biased region" description="Basic and acidic residues" evidence="10">
    <location>
        <begin position="133"/>
        <end position="144"/>
    </location>
</feature>
<evidence type="ECO:0000256" key="1">
    <source>
        <dbReference type="ARBA" id="ARBA00000085"/>
    </source>
</evidence>